<dbReference type="InterPro" id="IPR011765">
    <property type="entry name" value="Pept_M16_N"/>
</dbReference>
<dbReference type="GO" id="GO:0004222">
    <property type="term" value="F:metalloendopeptidase activity"/>
    <property type="evidence" value="ECO:0007669"/>
    <property type="project" value="InterPro"/>
</dbReference>
<dbReference type="InterPro" id="IPR011249">
    <property type="entry name" value="Metalloenz_LuxS/M16"/>
</dbReference>
<dbReference type="OrthoDB" id="9811314at2"/>
<comment type="similarity">
    <text evidence="2 4">Belongs to the peptidase M16 family.</text>
</comment>
<dbReference type="PANTHER" id="PTHR11851:SF49">
    <property type="entry name" value="MITOCHONDRIAL-PROCESSING PEPTIDASE SUBUNIT ALPHA"/>
    <property type="match status" value="1"/>
</dbReference>
<dbReference type="RefSeq" id="WP_109795659.1">
    <property type="nucleotide sequence ID" value="NZ_PHIG01000054.1"/>
</dbReference>
<dbReference type="AlphaFoldDB" id="A0A2M9FWK4"/>
<reference evidence="7 8" key="1">
    <citation type="submission" date="2017-11" db="EMBL/GenBank/DDBJ databases">
        <title>Draft genome sequence of Rhizobiales bacterium SY3-13.</title>
        <authorList>
            <person name="Sun C."/>
        </authorList>
    </citation>
    <scope>NUCLEOTIDE SEQUENCE [LARGE SCALE GENOMIC DNA]</scope>
    <source>
        <strain evidence="7 8">SY3-13</strain>
    </source>
</reference>
<dbReference type="PROSITE" id="PS00143">
    <property type="entry name" value="INSULINASE"/>
    <property type="match status" value="1"/>
</dbReference>
<dbReference type="Proteomes" id="UP000229498">
    <property type="component" value="Unassembled WGS sequence"/>
</dbReference>
<name>A0A2M9FWK4_9PROT</name>
<evidence type="ECO:0000259" key="5">
    <source>
        <dbReference type="Pfam" id="PF00675"/>
    </source>
</evidence>
<keyword evidence="8" id="KW-1185">Reference proteome</keyword>
<dbReference type="GO" id="GO:0046872">
    <property type="term" value="F:metal ion binding"/>
    <property type="evidence" value="ECO:0007669"/>
    <property type="project" value="InterPro"/>
</dbReference>
<organism evidence="7 8">
    <name type="scientific">Minwuia thermotolerans</name>
    <dbReference type="NCBI Taxonomy" id="2056226"/>
    <lineage>
        <taxon>Bacteria</taxon>
        <taxon>Pseudomonadati</taxon>
        <taxon>Pseudomonadota</taxon>
        <taxon>Alphaproteobacteria</taxon>
        <taxon>Minwuiales</taxon>
        <taxon>Minwuiaceae</taxon>
        <taxon>Minwuia</taxon>
    </lineage>
</organism>
<dbReference type="EMBL" id="PHIG01000054">
    <property type="protein sequence ID" value="PJK27834.1"/>
    <property type="molecule type" value="Genomic_DNA"/>
</dbReference>
<dbReference type="PANTHER" id="PTHR11851">
    <property type="entry name" value="METALLOPROTEASE"/>
    <property type="match status" value="1"/>
</dbReference>
<dbReference type="GO" id="GO:0006508">
    <property type="term" value="P:proteolysis"/>
    <property type="evidence" value="ECO:0007669"/>
    <property type="project" value="InterPro"/>
</dbReference>
<dbReference type="SUPFAM" id="SSF63411">
    <property type="entry name" value="LuxS/MPP-like metallohydrolase"/>
    <property type="match status" value="2"/>
</dbReference>
<evidence type="ECO:0000313" key="7">
    <source>
        <dbReference type="EMBL" id="PJK27834.1"/>
    </source>
</evidence>
<comment type="cofactor">
    <cofactor evidence="1">
        <name>Zn(2+)</name>
        <dbReference type="ChEBI" id="CHEBI:29105"/>
    </cofactor>
</comment>
<protein>
    <submittedName>
        <fullName evidence="7">Peptidase M16</fullName>
    </submittedName>
</protein>
<dbReference type="InterPro" id="IPR001431">
    <property type="entry name" value="Pept_M16_Zn_BS"/>
</dbReference>
<keyword evidence="3" id="KW-0645">Protease</keyword>
<dbReference type="Pfam" id="PF00675">
    <property type="entry name" value="Peptidase_M16"/>
    <property type="match status" value="1"/>
</dbReference>
<evidence type="ECO:0000259" key="6">
    <source>
        <dbReference type="Pfam" id="PF05193"/>
    </source>
</evidence>
<evidence type="ECO:0000256" key="1">
    <source>
        <dbReference type="ARBA" id="ARBA00001947"/>
    </source>
</evidence>
<proteinExistence type="inferred from homology"/>
<accession>A0A2M9FWK4</accession>
<dbReference type="Pfam" id="PF05193">
    <property type="entry name" value="Peptidase_M16_C"/>
    <property type="match status" value="1"/>
</dbReference>
<evidence type="ECO:0000256" key="3">
    <source>
        <dbReference type="ARBA" id="ARBA00023049"/>
    </source>
</evidence>
<comment type="caution">
    <text evidence="7">The sequence shown here is derived from an EMBL/GenBank/DDBJ whole genome shotgun (WGS) entry which is preliminary data.</text>
</comment>
<dbReference type="InterPro" id="IPR050361">
    <property type="entry name" value="MPP/UQCRC_Complex"/>
</dbReference>
<evidence type="ECO:0000256" key="4">
    <source>
        <dbReference type="RuleBase" id="RU004447"/>
    </source>
</evidence>
<dbReference type="FunFam" id="3.30.830.10:FF:000008">
    <property type="entry name" value="Mitochondrial-processing peptidase subunit beta"/>
    <property type="match status" value="1"/>
</dbReference>
<feature type="domain" description="Peptidase M16 N-terminal" evidence="5">
    <location>
        <begin position="14"/>
        <end position="160"/>
    </location>
</feature>
<keyword evidence="3" id="KW-0482">Metalloprotease</keyword>
<dbReference type="InterPro" id="IPR007863">
    <property type="entry name" value="Peptidase_M16_C"/>
</dbReference>
<dbReference type="Gene3D" id="3.30.830.10">
    <property type="entry name" value="Metalloenzyme, LuxS/M16 peptidase-like"/>
    <property type="match status" value="2"/>
</dbReference>
<gene>
    <name evidence="7" type="ORF">CVT23_20370</name>
</gene>
<feature type="domain" description="Peptidase M16 C-terminal" evidence="6">
    <location>
        <begin position="168"/>
        <end position="338"/>
    </location>
</feature>
<sequence>MTEETMHTLSNGLRVAVAPMPHVETTSVGVWVDIGARHEREEENGLAHMLEHMAFKGTARRSALQIAEEIEGAGGYINAYTSREQTAYYARVLKDDLELAVDLIADIVLASTFPEDELRRERDVIRQEIAQVNDTPDDVIFDNLQAAAFPGQAVGRSILGRPERVGAFRRDELQTFMDRGYDASRLVVAAAGAVDPDDFLKLAEARFGHVPARAMAPPEPARWHGGSVIDERRIEQVHLALGIDGVDYHDADFTAVQVMSNLLGGGMSSRLFQEVRERRGLAYSVFSFAGSMVDGGMIGVYAATDPEQLGELVPVLAEEIRRVAHDAAEEETARSRAQIKAGMVMSLESSAARLEQLARQVLIYGAPQDVGDWLARVDAVDAATVRRVAHRLFEHAPDPAVAAIGPARPEDHDRLRARFR</sequence>
<evidence type="ECO:0000256" key="2">
    <source>
        <dbReference type="ARBA" id="ARBA00007261"/>
    </source>
</evidence>
<evidence type="ECO:0000313" key="8">
    <source>
        <dbReference type="Proteomes" id="UP000229498"/>
    </source>
</evidence>
<keyword evidence="3" id="KW-0378">Hydrolase</keyword>